<reference evidence="1 2" key="1">
    <citation type="submission" date="2019-07" db="EMBL/GenBank/DDBJ databases">
        <authorList>
            <person name="Kim J."/>
        </authorList>
    </citation>
    <scope>NUCLEOTIDE SEQUENCE [LARGE SCALE GENOMIC DNA]</scope>
    <source>
        <strain evidence="1 2">N4</strain>
    </source>
</reference>
<evidence type="ECO:0000313" key="1">
    <source>
        <dbReference type="EMBL" id="TVX86029.1"/>
    </source>
</evidence>
<dbReference type="AlphaFoldDB" id="A0A559IEE4"/>
<gene>
    <name evidence="1" type="ORF">FPZ44_24090</name>
</gene>
<proteinExistence type="predicted"/>
<sequence>MKLTNQTIKEVLFEMGFKGLLLKKLECIVVDNDTLHALYSFILETEEERMTKMLLVHKFVKQMQERASYASCEEFVFAYEAAETEHEKGEIVEKLMTVSFKPSILTKVLAVLDDDTNNLSCLYAQMVKYRKMQYKPEEFLQLLESLPM</sequence>
<organism evidence="1 2">
    <name type="scientific">Paenibacillus agilis</name>
    <dbReference type="NCBI Taxonomy" id="3020863"/>
    <lineage>
        <taxon>Bacteria</taxon>
        <taxon>Bacillati</taxon>
        <taxon>Bacillota</taxon>
        <taxon>Bacilli</taxon>
        <taxon>Bacillales</taxon>
        <taxon>Paenibacillaceae</taxon>
        <taxon>Paenibacillus</taxon>
    </lineage>
</organism>
<dbReference type="OrthoDB" id="2629284at2"/>
<comment type="caution">
    <text evidence="1">The sequence shown here is derived from an EMBL/GenBank/DDBJ whole genome shotgun (WGS) entry which is preliminary data.</text>
</comment>
<protein>
    <submittedName>
        <fullName evidence="1">Uncharacterized protein</fullName>
    </submittedName>
</protein>
<dbReference type="EMBL" id="VNJK01000006">
    <property type="protein sequence ID" value="TVX86029.1"/>
    <property type="molecule type" value="Genomic_DNA"/>
</dbReference>
<name>A0A559IEE4_9BACL</name>
<dbReference type="Proteomes" id="UP000318102">
    <property type="component" value="Unassembled WGS sequence"/>
</dbReference>
<evidence type="ECO:0000313" key="2">
    <source>
        <dbReference type="Proteomes" id="UP000318102"/>
    </source>
</evidence>
<keyword evidence="2" id="KW-1185">Reference proteome</keyword>
<accession>A0A559IEE4</accession>
<dbReference type="RefSeq" id="WP_144994799.1">
    <property type="nucleotide sequence ID" value="NZ_VNJK01000006.1"/>
</dbReference>